<dbReference type="AlphaFoldDB" id="A0A317XVL6"/>
<dbReference type="InParanoid" id="A0A317XVL6"/>
<evidence type="ECO:0000256" key="1">
    <source>
        <dbReference type="SAM" id="MobiDB-lite"/>
    </source>
</evidence>
<evidence type="ECO:0000313" key="2">
    <source>
        <dbReference type="EMBL" id="PWZ01930.1"/>
    </source>
</evidence>
<feature type="region of interest" description="Disordered" evidence="1">
    <location>
        <begin position="1"/>
        <end position="21"/>
    </location>
</feature>
<keyword evidence="3" id="KW-1185">Reference proteome</keyword>
<evidence type="ECO:0000313" key="3">
    <source>
        <dbReference type="Proteomes" id="UP000246740"/>
    </source>
</evidence>
<organism evidence="2 3">
    <name type="scientific">Testicularia cyperi</name>
    <dbReference type="NCBI Taxonomy" id="1882483"/>
    <lineage>
        <taxon>Eukaryota</taxon>
        <taxon>Fungi</taxon>
        <taxon>Dikarya</taxon>
        <taxon>Basidiomycota</taxon>
        <taxon>Ustilaginomycotina</taxon>
        <taxon>Ustilaginomycetes</taxon>
        <taxon>Ustilaginales</taxon>
        <taxon>Anthracoideaceae</taxon>
        <taxon>Testicularia</taxon>
    </lineage>
</organism>
<reference evidence="2 3" key="1">
    <citation type="journal article" date="2018" name="Mol. Biol. Evol.">
        <title>Broad Genomic Sampling Reveals a Smut Pathogenic Ancestry of the Fungal Clade Ustilaginomycotina.</title>
        <authorList>
            <person name="Kijpornyongpan T."/>
            <person name="Mondo S.J."/>
            <person name="Barry K."/>
            <person name="Sandor L."/>
            <person name="Lee J."/>
            <person name="Lipzen A."/>
            <person name="Pangilinan J."/>
            <person name="LaButti K."/>
            <person name="Hainaut M."/>
            <person name="Henrissat B."/>
            <person name="Grigoriev I.V."/>
            <person name="Spatafora J.W."/>
            <person name="Aime M.C."/>
        </authorList>
    </citation>
    <scope>NUCLEOTIDE SEQUENCE [LARGE SCALE GENOMIC DNA]</scope>
    <source>
        <strain evidence="2 3">MCA 3645</strain>
    </source>
</reference>
<dbReference type="EMBL" id="KZ819189">
    <property type="protein sequence ID" value="PWZ01930.1"/>
    <property type="molecule type" value="Genomic_DNA"/>
</dbReference>
<name>A0A317XVL6_9BASI</name>
<gene>
    <name evidence="2" type="ORF">BCV70DRAFT_53571</name>
</gene>
<accession>A0A317XVL6</accession>
<sequence length="286" mass="31424">MLGSKDEVDAENNARYSTRVSSSEERSMKYFNRPHPLTDRGEICPALPCHAMPCQAQTRHAAQGPRPTVTSSVAVLFGTLFSFFSLSPLHLPKCHRPRLAQCCPYVKIHVPGLACRNDIETSQAPSWLAWLLVQHRPTYASAVTALAVLSAAWQHPSICLRMCIRKGSSTSRERERFKGLRCGVSSWSTRPNGTACPGKERSCETRRSCSPLFIGPSAHDLGRPHSSLLFLSPKRPCIPIAAASVSASVYARIVSACGATKTTDTRPFVVLVLIRPCPQRMAWKAK</sequence>
<protein>
    <submittedName>
        <fullName evidence="2">Uncharacterized protein</fullName>
    </submittedName>
</protein>
<proteinExistence type="predicted"/>
<dbReference type="Proteomes" id="UP000246740">
    <property type="component" value="Unassembled WGS sequence"/>
</dbReference>